<protein>
    <recommendedName>
        <fullName evidence="1">PucR C-terminal helix-turn-helix domain-containing protein</fullName>
    </recommendedName>
</protein>
<dbReference type="AlphaFoldDB" id="A0A1Q8CYB0"/>
<dbReference type="RefSeq" id="WP_075123780.1">
    <property type="nucleotide sequence ID" value="NZ_MSIE01000002.1"/>
</dbReference>
<dbReference type="PANTHER" id="PTHR33744">
    <property type="entry name" value="CARBOHYDRATE DIACID REGULATOR"/>
    <property type="match status" value="1"/>
</dbReference>
<dbReference type="InterPro" id="IPR025736">
    <property type="entry name" value="PucR_C-HTH_dom"/>
</dbReference>
<dbReference type="STRING" id="1912961.BU204_02100"/>
<sequence>MLREAAGPDAVRRLLTFLARRLAAEVALVAPPEEHVTAVPADAERLLAAVVDDIARVGGGELDTVAVHVMGRHLAVLPVGPAPNRPVLVVARREPLTAEGRDLLADAAGPLSLCWRAASAERRAECFRATDGRTREAVLHLLMVGHLSGARRIAAVLRPELPDLARVYIVEGDWKSREEVTQRCRDAFAGAAWVVPCPVYSRHVIVIAPADDPDAVPPPPNDVARELTETFPDNRVGVGLPIALRDIPIGYSQAFHALAVARHRPERYARFSARGHLDELLGDGGRVWAARTLAPLLAYRPARAQDPDAYELMATLMSWLDFGNQSAGQLKIHRNTLSSRLRRIGTELGCDLTRLPVQAELHLALRMLSERPGQEPGETLGLDALLAVPEVRRWADIQLSPLLADERRTLLTTVATWLEHDTQTVPVANALGISAHGLRKRLARAEELLGRALLAGPSARYDLQLAFRIRAAHGTV</sequence>
<dbReference type="Proteomes" id="UP000185596">
    <property type="component" value="Unassembled WGS sequence"/>
</dbReference>
<name>A0A1Q8CYB0_9PSEU</name>
<organism evidence="2 3">
    <name type="scientific">Actinophytocola xanthii</name>
    <dbReference type="NCBI Taxonomy" id="1912961"/>
    <lineage>
        <taxon>Bacteria</taxon>
        <taxon>Bacillati</taxon>
        <taxon>Actinomycetota</taxon>
        <taxon>Actinomycetes</taxon>
        <taxon>Pseudonocardiales</taxon>
        <taxon>Pseudonocardiaceae</taxon>
    </lineage>
</organism>
<reference evidence="2 3" key="1">
    <citation type="submission" date="2016-12" db="EMBL/GenBank/DDBJ databases">
        <title>The draft genome sequence of Actinophytocola sp. 11-183.</title>
        <authorList>
            <person name="Wang W."/>
            <person name="Yuan L."/>
        </authorList>
    </citation>
    <scope>NUCLEOTIDE SEQUENCE [LARGE SCALE GENOMIC DNA]</scope>
    <source>
        <strain evidence="2 3">11-183</strain>
    </source>
</reference>
<feature type="domain" description="PucR C-terminal helix-turn-helix" evidence="1">
    <location>
        <begin position="410"/>
        <end position="469"/>
    </location>
</feature>
<proteinExistence type="predicted"/>
<dbReference type="InterPro" id="IPR051448">
    <property type="entry name" value="CdaR-like_regulators"/>
</dbReference>
<gene>
    <name evidence="2" type="ORF">BU204_02100</name>
</gene>
<keyword evidence="3" id="KW-1185">Reference proteome</keyword>
<evidence type="ECO:0000259" key="1">
    <source>
        <dbReference type="Pfam" id="PF13556"/>
    </source>
</evidence>
<comment type="caution">
    <text evidence="2">The sequence shown here is derived from an EMBL/GenBank/DDBJ whole genome shotgun (WGS) entry which is preliminary data.</text>
</comment>
<evidence type="ECO:0000313" key="2">
    <source>
        <dbReference type="EMBL" id="OLF19325.1"/>
    </source>
</evidence>
<accession>A0A1Q8CYB0</accession>
<dbReference type="InterPro" id="IPR042070">
    <property type="entry name" value="PucR_C-HTH_sf"/>
</dbReference>
<dbReference type="Gene3D" id="1.10.10.2840">
    <property type="entry name" value="PucR C-terminal helix-turn-helix domain"/>
    <property type="match status" value="2"/>
</dbReference>
<dbReference type="EMBL" id="MSIE01000002">
    <property type="protein sequence ID" value="OLF19325.1"/>
    <property type="molecule type" value="Genomic_DNA"/>
</dbReference>
<dbReference type="PANTHER" id="PTHR33744:SF1">
    <property type="entry name" value="DNA-BINDING TRANSCRIPTIONAL ACTIVATOR ADER"/>
    <property type="match status" value="1"/>
</dbReference>
<feature type="domain" description="PucR C-terminal helix-turn-helix" evidence="1">
    <location>
        <begin position="312"/>
        <end position="366"/>
    </location>
</feature>
<evidence type="ECO:0000313" key="3">
    <source>
        <dbReference type="Proteomes" id="UP000185596"/>
    </source>
</evidence>
<dbReference type="Pfam" id="PF13556">
    <property type="entry name" value="HTH_30"/>
    <property type="match status" value="2"/>
</dbReference>
<dbReference type="OrthoDB" id="8026818at2"/>